<dbReference type="KEGG" id="scs:Sta7437_4245"/>
<evidence type="ECO:0000313" key="2">
    <source>
        <dbReference type="Proteomes" id="UP000010473"/>
    </source>
</evidence>
<dbReference type="HOGENOM" id="CLU_2371400_0_0_3"/>
<reference evidence="2" key="1">
    <citation type="journal article" date="2013" name="Proc. Natl. Acad. Sci. U.S.A.">
        <title>Improving the coverage of the cyanobacterial phylum using diversity-driven genome sequencing.</title>
        <authorList>
            <person name="Shih P.M."/>
            <person name="Wu D."/>
            <person name="Latifi A."/>
            <person name="Axen S.D."/>
            <person name="Fewer D.P."/>
            <person name="Talla E."/>
            <person name="Calteau A."/>
            <person name="Cai F."/>
            <person name="Tandeau de Marsac N."/>
            <person name="Rippka R."/>
            <person name="Herdman M."/>
            <person name="Sivonen K."/>
            <person name="Coursin T."/>
            <person name="Laurent T."/>
            <person name="Goodwin L."/>
            <person name="Nolan M."/>
            <person name="Davenport K.W."/>
            <person name="Han C.S."/>
            <person name="Rubin E.M."/>
            <person name="Eisen J.A."/>
            <person name="Woyke T."/>
            <person name="Gugger M."/>
            <person name="Kerfeld C.A."/>
        </authorList>
    </citation>
    <scope>NUCLEOTIDE SEQUENCE [LARGE SCALE GENOMIC DNA]</scope>
    <source>
        <strain evidence="2">ATCC 29371 / PCC 7437</strain>
    </source>
</reference>
<dbReference type="eggNOG" id="ENOG50332E9">
    <property type="taxonomic scope" value="Bacteria"/>
</dbReference>
<gene>
    <name evidence="1" type="ordered locus">Sta7437_4245</name>
</gene>
<organism evidence="1 2">
    <name type="scientific">Stanieria cyanosphaera (strain ATCC 29371 / PCC 7437)</name>
    <dbReference type="NCBI Taxonomy" id="111780"/>
    <lineage>
        <taxon>Bacteria</taxon>
        <taxon>Bacillati</taxon>
        <taxon>Cyanobacteriota</taxon>
        <taxon>Cyanophyceae</taxon>
        <taxon>Pleurocapsales</taxon>
        <taxon>Dermocarpellaceae</taxon>
        <taxon>Stanieria</taxon>
    </lineage>
</organism>
<dbReference type="RefSeq" id="WP_015195372.1">
    <property type="nucleotide sequence ID" value="NC_019748.1"/>
</dbReference>
<dbReference type="EMBL" id="CP003653">
    <property type="protein sequence ID" value="AFZ37718.1"/>
    <property type="molecule type" value="Genomic_DNA"/>
</dbReference>
<keyword evidence="2" id="KW-1185">Reference proteome</keyword>
<protein>
    <recommendedName>
        <fullName evidence="3">Replication restart DNA helicase PriA</fullName>
    </recommendedName>
</protein>
<dbReference type="AlphaFoldDB" id="K9XYX9"/>
<accession>K9XYX9</accession>
<dbReference type="Proteomes" id="UP000010473">
    <property type="component" value="Chromosome"/>
</dbReference>
<name>K9XYX9_STAC7</name>
<evidence type="ECO:0000313" key="1">
    <source>
        <dbReference type="EMBL" id="AFZ37718.1"/>
    </source>
</evidence>
<proteinExistence type="predicted"/>
<sequence length="95" mass="10706">MNIVVVDRGKKMNKLQIIRCPNCGDLAERSHCTQSRIRRTSCGSCDYLLIQCLDTARVIEAYAPGITADFSASRLKMSATAHKQHQLLNRENTLR</sequence>
<evidence type="ECO:0008006" key="3">
    <source>
        <dbReference type="Google" id="ProtNLM"/>
    </source>
</evidence>